<comment type="subcellular location">
    <subcellularLocation>
        <location evidence="2">Cell inner membrane</location>
        <topology evidence="2">Single-pass membrane protein</topology>
        <orientation evidence="2">Periplasmic side</orientation>
    </subcellularLocation>
</comment>
<evidence type="ECO:0000256" key="6">
    <source>
        <dbReference type="ARBA" id="ARBA00022519"/>
    </source>
</evidence>
<dbReference type="InterPro" id="IPR004961">
    <property type="entry name" value="Lipase_chaperone"/>
</dbReference>
<evidence type="ECO:0000313" key="16">
    <source>
        <dbReference type="EMBL" id="QHQ49825.1"/>
    </source>
</evidence>
<accession>A0AAE6SIR4</accession>
<keyword evidence="11" id="KW-0472">Membrane</keyword>
<keyword evidence="6" id="KW-0997">Cell inner membrane</keyword>
<evidence type="ECO:0000256" key="12">
    <source>
        <dbReference type="ARBA" id="ARBA00023186"/>
    </source>
</evidence>
<evidence type="ECO:0000256" key="14">
    <source>
        <dbReference type="ARBA" id="ARBA00031542"/>
    </source>
</evidence>
<proteinExistence type="inferred from homology"/>
<keyword evidence="5" id="KW-1003">Cell membrane</keyword>
<evidence type="ECO:0000256" key="2">
    <source>
        <dbReference type="ARBA" id="ARBA00004383"/>
    </source>
</evidence>
<dbReference type="GO" id="GO:0005886">
    <property type="term" value="C:plasma membrane"/>
    <property type="evidence" value="ECO:0007669"/>
    <property type="project" value="UniProtKB-SubCell"/>
</dbReference>
<evidence type="ECO:0000256" key="15">
    <source>
        <dbReference type="ARBA" id="ARBA00033028"/>
    </source>
</evidence>
<dbReference type="SUPFAM" id="SSF158855">
    <property type="entry name" value="Lipase chaperone-like"/>
    <property type="match status" value="1"/>
</dbReference>
<dbReference type="AlphaFoldDB" id="A0AAE6SIR4"/>
<evidence type="ECO:0000256" key="7">
    <source>
        <dbReference type="ARBA" id="ARBA00022692"/>
    </source>
</evidence>
<evidence type="ECO:0000256" key="3">
    <source>
        <dbReference type="ARBA" id="ARBA00010358"/>
    </source>
</evidence>
<keyword evidence="10" id="KW-0443">Lipid metabolism</keyword>
<evidence type="ECO:0000256" key="1">
    <source>
        <dbReference type="ARBA" id="ARBA00003280"/>
    </source>
</evidence>
<keyword evidence="8" id="KW-0442">Lipid degradation</keyword>
<evidence type="ECO:0000256" key="10">
    <source>
        <dbReference type="ARBA" id="ARBA00023098"/>
    </source>
</evidence>
<evidence type="ECO:0000256" key="9">
    <source>
        <dbReference type="ARBA" id="ARBA00022989"/>
    </source>
</evidence>
<evidence type="ECO:0000256" key="11">
    <source>
        <dbReference type="ARBA" id="ARBA00023136"/>
    </source>
</evidence>
<keyword evidence="12" id="KW-0143">Chaperone</keyword>
<gene>
    <name evidence="16" type="ORF">GWI30_01645</name>
</gene>
<protein>
    <recommendedName>
        <fullName evidence="4">Lipase chaperone</fullName>
    </recommendedName>
    <alternativeName>
        <fullName evidence="15">Lipase foldase</fullName>
    </alternativeName>
    <alternativeName>
        <fullName evidence="13">Lipase helper protein</fullName>
    </alternativeName>
    <alternativeName>
        <fullName evidence="14">Lipase modulator</fullName>
    </alternativeName>
</protein>
<evidence type="ECO:0000256" key="8">
    <source>
        <dbReference type="ARBA" id="ARBA00022963"/>
    </source>
</evidence>
<sequence length="252" mass="28484">MNRGVLILALLCPTLLLGVLALCPSAEPPLDAAPEQGALRHQLAQRLERGETDEEDPLLSRYQGFLAAESSLTVPTDPGLASLQLLFDEREQLRRQHFSPTEQASLFAEDRLMEQWTLRRKALAEADDADRAALGEELALWLAEQPQWFREAEANGRLLGDLQRLEQISPAERDAVLLEQLGPEAVDRLRQLAQSQQGFEQQLAGYLAELEPLRPRDRAEQQRTILARWFDPGQWRRVEALTRIRLGEPASE</sequence>
<keyword evidence="7" id="KW-0812">Transmembrane</keyword>
<keyword evidence="9" id="KW-1133">Transmembrane helix</keyword>
<name>A0AAE6SIR4_AERME</name>
<comment type="similarity">
    <text evidence="3">Belongs to the lipase chaperone family.</text>
</comment>
<organism evidence="16 17">
    <name type="scientific">Aeromonas media</name>
    <dbReference type="NCBI Taxonomy" id="651"/>
    <lineage>
        <taxon>Bacteria</taxon>
        <taxon>Pseudomonadati</taxon>
        <taxon>Pseudomonadota</taxon>
        <taxon>Gammaproteobacteria</taxon>
        <taxon>Aeromonadales</taxon>
        <taxon>Aeromonadaceae</taxon>
        <taxon>Aeromonas</taxon>
    </lineage>
</organism>
<comment type="function">
    <text evidence="1">May be involved in the folding of the extracellular lipase during its passage through the periplasm.</text>
</comment>
<dbReference type="GO" id="GO:0051082">
    <property type="term" value="F:unfolded protein binding"/>
    <property type="evidence" value="ECO:0007669"/>
    <property type="project" value="InterPro"/>
</dbReference>
<evidence type="ECO:0000256" key="5">
    <source>
        <dbReference type="ARBA" id="ARBA00022475"/>
    </source>
</evidence>
<dbReference type="Proteomes" id="UP000463871">
    <property type="component" value="Chromosome"/>
</dbReference>
<dbReference type="RefSeq" id="WP_005329376.1">
    <property type="nucleotide sequence ID" value="NZ_CAWPID010000001.1"/>
</dbReference>
<dbReference type="EMBL" id="CP047962">
    <property type="protein sequence ID" value="QHQ49825.1"/>
    <property type="molecule type" value="Genomic_DNA"/>
</dbReference>
<evidence type="ECO:0000313" key="17">
    <source>
        <dbReference type="Proteomes" id="UP000463871"/>
    </source>
</evidence>
<reference evidence="16 17" key="1">
    <citation type="submission" date="2020-01" db="EMBL/GenBank/DDBJ databases">
        <title>Complete genome of Aeromonas media MC64.</title>
        <authorList>
            <person name="Cao G."/>
            <person name="Fu J."/>
            <person name="Zhong C."/>
        </authorList>
    </citation>
    <scope>NUCLEOTIDE SEQUENCE [LARGE SCALE GENOMIC DNA]</scope>
    <source>
        <strain evidence="16 17">MC64</strain>
    </source>
</reference>
<dbReference type="GO" id="GO:0006457">
    <property type="term" value="P:protein folding"/>
    <property type="evidence" value="ECO:0007669"/>
    <property type="project" value="InterPro"/>
</dbReference>
<dbReference type="GO" id="GO:0016042">
    <property type="term" value="P:lipid catabolic process"/>
    <property type="evidence" value="ECO:0007669"/>
    <property type="project" value="UniProtKB-KW"/>
</dbReference>
<evidence type="ECO:0000256" key="13">
    <source>
        <dbReference type="ARBA" id="ARBA00030948"/>
    </source>
</evidence>
<dbReference type="Pfam" id="PF03280">
    <property type="entry name" value="Lipase_chap"/>
    <property type="match status" value="1"/>
</dbReference>
<evidence type="ECO:0000256" key="4">
    <source>
        <dbReference type="ARBA" id="ARBA00019692"/>
    </source>
</evidence>